<protein>
    <submittedName>
        <fullName evidence="1">Putative phosphoribosyl transferase</fullName>
    </submittedName>
</protein>
<keyword evidence="1" id="KW-0808">Transferase</keyword>
<dbReference type="EMBL" id="SJPW01000005">
    <property type="protein sequence ID" value="TWU50580.1"/>
    <property type="molecule type" value="Genomic_DNA"/>
</dbReference>
<dbReference type="OrthoDB" id="9780269at2"/>
<accession>A0A5C6EQM0</accession>
<gene>
    <name evidence="1" type="ORF">Poly51_38720</name>
</gene>
<dbReference type="AlphaFoldDB" id="A0A5C6EQM0"/>
<dbReference type="Gene3D" id="3.40.50.1820">
    <property type="entry name" value="alpha/beta hydrolase"/>
    <property type="match status" value="1"/>
</dbReference>
<name>A0A5C6EQM0_9BACT</name>
<dbReference type="InterPro" id="IPR029058">
    <property type="entry name" value="AB_hydrolase_fold"/>
</dbReference>
<reference evidence="1 2" key="1">
    <citation type="submission" date="2019-02" db="EMBL/GenBank/DDBJ databases">
        <title>Deep-cultivation of Planctomycetes and their phenomic and genomic characterization uncovers novel biology.</title>
        <authorList>
            <person name="Wiegand S."/>
            <person name="Jogler M."/>
            <person name="Boedeker C."/>
            <person name="Pinto D."/>
            <person name="Vollmers J."/>
            <person name="Rivas-Marin E."/>
            <person name="Kohn T."/>
            <person name="Peeters S.H."/>
            <person name="Heuer A."/>
            <person name="Rast P."/>
            <person name="Oberbeckmann S."/>
            <person name="Bunk B."/>
            <person name="Jeske O."/>
            <person name="Meyerdierks A."/>
            <person name="Storesund J.E."/>
            <person name="Kallscheuer N."/>
            <person name="Luecker S."/>
            <person name="Lage O.M."/>
            <person name="Pohl T."/>
            <person name="Merkel B.J."/>
            <person name="Hornburger P."/>
            <person name="Mueller R.-W."/>
            <person name="Bruemmer F."/>
            <person name="Labrenz M."/>
            <person name="Spormann A.M."/>
            <person name="Op Den Camp H."/>
            <person name="Overmann J."/>
            <person name="Amann R."/>
            <person name="Jetten M.S.M."/>
            <person name="Mascher T."/>
            <person name="Medema M.H."/>
            <person name="Devos D.P."/>
            <person name="Kaster A.-K."/>
            <person name="Ovreas L."/>
            <person name="Rohde M."/>
            <person name="Galperin M.Y."/>
            <person name="Jogler C."/>
        </authorList>
    </citation>
    <scope>NUCLEOTIDE SEQUENCE [LARGE SCALE GENOMIC DNA]</scope>
    <source>
        <strain evidence="1 2">Poly51</strain>
    </source>
</reference>
<evidence type="ECO:0000313" key="2">
    <source>
        <dbReference type="Proteomes" id="UP000318288"/>
    </source>
</evidence>
<dbReference type="RefSeq" id="WP_146459302.1">
    <property type="nucleotide sequence ID" value="NZ_SJPW01000005.1"/>
</dbReference>
<dbReference type="Proteomes" id="UP000318288">
    <property type="component" value="Unassembled WGS sequence"/>
</dbReference>
<organism evidence="1 2">
    <name type="scientific">Rubripirellula tenax</name>
    <dbReference type="NCBI Taxonomy" id="2528015"/>
    <lineage>
        <taxon>Bacteria</taxon>
        <taxon>Pseudomonadati</taxon>
        <taxon>Planctomycetota</taxon>
        <taxon>Planctomycetia</taxon>
        <taxon>Pirellulales</taxon>
        <taxon>Pirellulaceae</taxon>
        <taxon>Rubripirellula</taxon>
    </lineage>
</organism>
<comment type="caution">
    <text evidence="1">The sequence shown here is derived from an EMBL/GenBank/DDBJ whole genome shotgun (WGS) entry which is preliminary data.</text>
</comment>
<proteinExistence type="predicted"/>
<keyword evidence="2" id="KW-1185">Reference proteome</keyword>
<sequence length="228" mass="24258">MNHLASSKLTSHRIGPRRLKAVLTVPEHSAESLVTGLVVFAHGSDSSCVSPRNEHIANRLRQSGMATLLFDFLTESESSERDNSFKPSLLAERLGEAITWAQQQPELQALPLGLFGSGTGMSAVIVYAADHPTTVQTIVGRGGRTDLASPWLTHVTAPALFIVGDSDRSVLSANQAACRSVAGTSRLEVIAGASHLFSETGKLDEVAELAADWFAKRLTQAATEPATD</sequence>
<dbReference type="SUPFAM" id="SSF53474">
    <property type="entry name" value="alpha/beta-Hydrolases"/>
    <property type="match status" value="1"/>
</dbReference>
<evidence type="ECO:0000313" key="1">
    <source>
        <dbReference type="EMBL" id="TWU50580.1"/>
    </source>
</evidence>
<dbReference type="GO" id="GO:0016740">
    <property type="term" value="F:transferase activity"/>
    <property type="evidence" value="ECO:0007669"/>
    <property type="project" value="UniProtKB-KW"/>
</dbReference>